<reference evidence="2 3" key="1">
    <citation type="submission" date="2024-08" db="EMBL/GenBank/DDBJ databases">
        <title>Clostridium lapicellarii sp. nov., and Clostridium renhuaiense sp. nov., two species isolated from the mud in a fermentation cellar used for producing sauce-flavour Chinese liquors.</title>
        <authorList>
            <person name="Yang F."/>
            <person name="Wang H."/>
            <person name="Chen L.Q."/>
            <person name="Zhou N."/>
            <person name="Lu J.J."/>
            <person name="Pu X.X."/>
            <person name="Wan B."/>
            <person name="Wang L."/>
            <person name="Liu S.J."/>
        </authorList>
    </citation>
    <scope>NUCLEOTIDE SEQUENCE [LARGE SCALE GENOMIC DNA]</scope>
    <source>
        <strain evidence="2 3">MT-5</strain>
    </source>
</reference>
<keyword evidence="1" id="KW-1133">Transmembrane helix</keyword>
<evidence type="ECO:0000256" key="1">
    <source>
        <dbReference type="SAM" id="Phobius"/>
    </source>
</evidence>
<evidence type="ECO:0000313" key="2">
    <source>
        <dbReference type="EMBL" id="MEY7998978.1"/>
    </source>
</evidence>
<keyword evidence="3" id="KW-1185">Reference proteome</keyword>
<keyword evidence="1" id="KW-0812">Transmembrane</keyword>
<keyword evidence="1" id="KW-0472">Membrane</keyword>
<feature type="transmembrane region" description="Helical" evidence="1">
    <location>
        <begin position="6"/>
        <end position="28"/>
    </location>
</feature>
<dbReference type="Proteomes" id="UP001564657">
    <property type="component" value="Unassembled WGS sequence"/>
</dbReference>
<name>A0ABV4BQC7_9CLOT</name>
<proteinExistence type="predicted"/>
<comment type="caution">
    <text evidence="2">The sequence shown here is derived from an EMBL/GenBank/DDBJ whole genome shotgun (WGS) entry which is preliminary data.</text>
</comment>
<protein>
    <submittedName>
        <fullName evidence="2">Uncharacterized protein</fullName>
    </submittedName>
</protein>
<dbReference type="RefSeq" id="WP_369702847.1">
    <property type="nucleotide sequence ID" value="NZ_JBGEWD010000001.1"/>
</dbReference>
<dbReference type="EMBL" id="JBGEWD010000001">
    <property type="protein sequence ID" value="MEY7998978.1"/>
    <property type="molecule type" value="Genomic_DNA"/>
</dbReference>
<organism evidence="2 3">
    <name type="scientific">Clostridium moutaii</name>
    <dbReference type="NCBI Taxonomy" id="3240932"/>
    <lineage>
        <taxon>Bacteria</taxon>
        <taxon>Bacillati</taxon>
        <taxon>Bacillota</taxon>
        <taxon>Clostridia</taxon>
        <taxon>Eubacteriales</taxon>
        <taxon>Clostridiaceae</taxon>
        <taxon>Clostridium</taxon>
    </lineage>
</organism>
<gene>
    <name evidence="2" type="ORF">AB8U03_01985</name>
</gene>
<evidence type="ECO:0000313" key="3">
    <source>
        <dbReference type="Proteomes" id="UP001564657"/>
    </source>
</evidence>
<sequence length="107" mass="11881">MNRKAVITVVIFCGIIILSGFTIITVGLPKFIKDKSDFKINYTPSPFDFSVDMGNYSLSLNNKIGDNFKNGSQKIVNVIGGKIYSGTSYIIDTTQGAFQNIENRFKK</sequence>
<accession>A0ABV4BQC7</accession>